<dbReference type="EMBL" id="LT840184">
    <property type="protein sequence ID" value="SMF91222.1"/>
    <property type="molecule type" value="Genomic_DNA"/>
</dbReference>
<name>A0A1X7HQT4_9BACL</name>
<proteinExistence type="predicted"/>
<reference evidence="2 3" key="1">
    <citation type="submission" date="2017-04" db="EMBL/GenBank/DDBJ databases">
        <authorList>
            <person name="Afonso C.L."/>
            <person name="Miller P.J."/>
            <person name="Scott M.A."/>
            <person name="Spackman E."/>
            <person name="Goraichik I."/>
            <person name="Dimitrov K.M."/>
            <person name="Suarez D.L."/>
            <person name="Swayne D.E."/>
        </authorList>
    </citation>
    <scope>NUCLEOTIDE SEQUENCE [LARGE SCALE GENOMIC DNA]</scope>
    <source>
        <strain evidence="2 3">N3/975</strain>
    </source>
</reference>
<evidence type="ECO:0000313" key="2">
    <source>
        <dbReference type="EMBL" id="SMF91222.1"/>
    </source>
</evidence>
<dbReference type="RefSeq" id="WP_208916001.1">
    <property type="nucleotide sequence ID" value="NZ_LT840184.1"/>
</dbReference>
<evidence type="ECO:0000256" key="1">
    <source>
        <dbReference type="SAM" id="MobiDB-lite"/>
    </source>
</evidence>
<sequence length="143" mass="16020">MISVDYGARWPIRFEPFPSDEVPELYDELIAFVGRQIVIGTWCGMDDVKRCKLIEKITIEFCKETSPKKTYGVGQAMVRGGIIEAIDIYGGGGTEWLSKYGSYRSNQSNITAESSPCEMKPAVSTRFNTARRSPRSSYASSRQ</sequence>
<dbReference type="Proteomes" id="UP000192940">
    <property type="component" value="Chromosome I"/>
</dbReference>
<organism evidence="2 3">
    <name type="scientific">Paenibacillus uliginis N3/975</name>
    <dbReference type="NCBI Taxonomy" id="1313296"/>
    <lineage>
        <taxon>Bacteria</taxon>
        <taxon>Bacillati</taxon>
        <taxon>Bacillota</taxon>
        <taxon>Bacilli</taxon>
        <taxon>Bacillales</taxon>
        <taxon>Paenibacillaceae</taxon>
        <taxon>Paenibacillus</taxon>
    </lineage>
</organism>
<dbReference type="STRING" id="1313296.SAMN05661091_5381"/>
<keyword evidence="3" id="KW-1185">Reference proteome</keyword>
<gene>
    <name evidence="2" type="ORF">SAMN05661091_5381</name>
</gene>
<accession>A0A1X7HQT4</accession>
<feature type="region of interest" description="Disordered" evidence="1">
    <location>
        <begin position="121"/>
        <end position="143"/>
    </location>
</feature>
<protein>
    <submittedName>
        <fullName evidence="2">Uncharacterized protein</fullName>
    </submittedName>
</protein>
<dbReference type="AlphaFoldDB" id="A0A1X7HQT4"/>
<evidence type="ECO:0000313" key="3">
    <source>
        <dbReference type="Proteomes" id="UP000192940"/>
    </source>
</evidence>